<dbReference type="Pfam" id="PF11706">
    <property type="entry name" value="zf-CGNR"/>
    <property type="match status" value="1"/>
</dbReference>
<accession>A0A8J3JHE5</accession>
<name>A0A8J3JHE5_9ACTN</name>
<evidence type="ECO:0000259" key="1">
    <source>
        <dbReference type="Pfam" id="PF11706"/>
    </source>
</evidence>
<dbReference type="PANTHER" id="PTHR35525">
    <property type="entry name" value="BLL6575 PROTEIN"/>
    <property type="match status" value="1"/>
</dbReference>
<protein>
    <recommendedName>
        <fullName evidence="1">Zinc finger CGNR domain-containing protein</fullName>
    </recommendedName>
</protein>
<dbReference type="EMBL" id="BOMB01000049">
    <property type="protein sequence ID" value="GID15913.1"/>
    <property type="molecule type" value="Genomic_DNA"/>
</dbReference>
<dbReference type="SUPFAM" id="SSF160904">
    <property type="entry name" value="Jann2411-like"/>
    <property type="match status" value="1"/>
</dbReference>
<organism evidence="2 3">
    <name type="scientific">Actinocatenispora rupis</name>
    <dbReference type="NCBI Taxonomy" id="519421"/>
    <lineage>
        <taxon>Bacteria</taxon>
        <taxon>Bacillati</taxon>
        <taxon>Actinomycetota</taxon>
        <taxon>Actinomycetes</taxon>
        <taxon>Micromonosporales</taxon>
        <taxon>Micromonosporaceae</taxon>
        <taxon>Actinocatenispora</taxon>
    </lineage>
</organism>
<dbReference type="PANTHER" id="PTHR35525:SF3">
    <property type="entry name" value="BLL6575 PROTEIN"/>
    <property type="match status" value="1"/>
</dbReference>
<gene>
    <name evidence="2" type="ORF">Aru02nite_68020</name>
</gene>
<proteinExistence type="predicted"/>
<dbReference type="Gene3D" id="1.10.3300.10">
    <property type="entry name" value="Jann2411-like domain"/>
    <property type="match status" value="1"/>
</dbReference>
<dbReference type="AlphaFoldDB" id="A0A8J3JHE5"/>
<keyword evidence="3" id="KW-1185">Reference proteome</keyword>
<dbReference type="RefSeq" id="WP_203664417.1">
    <property type="nucleotide sequence ID" value="NZ_BAAAZM010000004.1"/>
</dbReference>
<dbReference type="InterPro" id="IPR021005">
    <property type="entry name" value="Znf_CGNR"/>
</dbReference>
<evidence type="ECO:0000313" key="3">
    <source>
        <dbReference type="Proteomes" id="UP000612808"/>
    </source>
</evidence>
<dbReference type="Proteomes" id="UP000612808">
    <property type="component" value="Unassembled WGS sequence"/>
</dbReference>
<feature type="domain" description="Zinc finger CGNR" evidence="1">
    <location>
        <begin position="147"/>
        <end position="188"/>
    </location>
</feature>
<evidence type="ECO:0000313" key="2">
    <source>
        <dbReference type="EMBL" id="GID15913.1"/>
    </source>
</evidence>
<dbReference type="InterPro" id="IPR010852">
    <property type="entry name" value="ABATE"/>
</dbReference>
<reference evidence="2" key="1">
    <citation type="submission" date="2021-01" db="EMBL/GenBank/DDBJ databases">
        <title>Whole genome shotgun sequence of Actinocatenispora rupis NBRC 107355.</title>
        <authorList>
            <person name="Komaki H."/>
            <person name="Tamura T."/>
        </authorList>
    </citation>
    <scope>NUCLEOTIDE SEQUENCE</scope>
    <source>
        <strain evidence="2">NBRC 107355</strain>
    </source>
</reference>
<sequence>MTVDMGFNSHMRVLAATVRLVNAVTPGEAGGRPVTEPTGDALRTAVADAVREDGFTAPSRSADARALRDQAVGARRVFEALAAGHRERAADLVNGLLRDSDARPHLDVTGDGYTLHFHPLDDSYAHGWAAGVAAGLAIALGGELAHRLGVCSAPACDRVYVDLSKNAHRRFCSTRCQNRVKTAAYRRRG</sequence>
<comment type="caution">
    <text evidence="2">The sequence shown here is derived from an EMBL/GenBank/DDBJ whole genome shotgun (WGS) entry which is preliminary data.</text>
</comment>
<dbReference type="InterPro" id="IPR023286">
    <property type="entry name" value="ABATE_dom_sf"/>
</dbReference>